<protein>
    <submittedName>
        <fullName evidence="1">Uncharacterized protein</fullName>
    </submittedName>
</protein>
<dbReference type="eggNOG" id="ENOG5033E08">
    <property type="taxonomic scope" value="Bacteria"/>
</dbReference>
<dbReference type="Proteomes" id="UP000182124">
    <property type="component" value="Unassembled WGS sequence"/>
</dbReference>
<evidence type="ECO:0000313" key="2">
    <source>
        <dbReference type="Proteomes" id="UP000182124"/>
    </source>
</evidence>
<reference evidence="1 2" key="1">
    <citation type="submission" date="2016-10" db="EMBL/GenBank/DDBJ databases">
        <authorList>
            <person name="de Groot N.N."/>
        </authorList>
    </citation>
    <scope>NUCLEOTIDE SEQUENCE [LARGE SCALE GENOMIC DNA]</scope>
    <source>
        <strain evidence="1 2">CGMCC 1.3801</strain>
    </source>
</reference>
<gene>
    <name evidence="1" type="ORF">SAMN02927925_02456</name>
</gene>
<organism evidence="1 2">
    <name type="scientific">Flavobacterium saliperosum</name>
    <dbReference type="NCBI Taxonomy" id="329186"/>
    <lineage>
        <taxon>Bacteria</taxon>
        <taxon>Pseudomonadati</taxon>
        <taxon>Bacteroidota</taxon>
        <taxon>Flavobacteriia</taxon>
        <taxon>Flavobacteriales</taxon>
        <taxon>Flavobacteriaceae</taxon>
        <taxon>Flavobacterium</taxon>
    </lineage>
</organism>
<evidence type="ECO:0000313" key="1">
    <source>
        <dbReference type="EMBL" id="SCX16937.1"/>
    </source>
</evidence>
<proteinExistence type="predicted"/>
<sequence>MKINKTVKWIAGSILGTIALLFIVLVVHIATAKPIQIDNATLQISRIDFKEPIDSLKAKEIHRHLKSIPGVKNDRLNKETGVLVYFHDNRITDSERVYHLLMAKGNYKAERFTISNETASKKVCPAMNTNSFSFKFSRGIQRIFN</sequence>
<dbReference type="AlphaFoldDB" id="A0A1G4W6R2"/>
<dbReference type="EMBL" id="FMTY01000007">
    <property type="protein sequence ID" value="SCX16937.1"/>
    <property type="molecule type" value="Genomic_DNA"/>
</dbReference>
<name>A0A1G4W6R2_9FLAO</name>
<dbReference type="RefSeq" id="WP_023577671.1">
    <property type="nucleotide sequence ID" value="NZ_CBCSBQ010000015.1"/>
</dbReference>
<accession>A0A1G4W6R2</accession>
<dbReference type="STRING" id="329186.SAMN02927925_02456"/>